<dbReference type="OrthoDB" id="6413494at2759"/>
<accession>A0A4Y2IRE9</accession>
<evidence type="ECO:0000313" key="3">
    <source>
        <dbReference type="Proteomes" id="UP000499080"/>
    </source>
</evidence>
<keyword evidence="3" id="KW-1185">Reference proteome</keyword>
<feature type="compositionally biased region" description="Acidic residues" evidence="1">
    <location>
        <begin position="1"/>
        <end position="23"/>
    </location>
</feature>
<comment type="caution">
    <text evidence="2">The sequence shown here is derived from an EMBL/GenBank/DDBJ whole genome shotgun (WGS) entry which is preliminary data.</text>
</comment>
<reference evidence="2 3" key="1">
    <citation type="journal article" date="2019" name="Sci. Rep.">
        <title>Orb-weaving spider Araneus ventricosus genome elucidates the spidroin gene catalogue.</title>
        <authorList>
            <person name="Kono N."/>
            <person name="Nakamura H."/>
            <person name="Ohtoshi R."/>
            <person name="Moran D.A.P."/>
            <person name="Shinohara A."/>
            <person name="Yoshida Y."/>
            <person name="Fujiwara M."/>
            <person name="Mori M."/>
            <person name="Tomita M."/>
            <person name="Arakawa K."/>
        </authorList>
    </citation>
    <scope>NUCLEOTIDE SEQUENCE [LARGE SCALE GENOMIC DNA]</scope>
</reference>
<feature type="region of interest" description="Disordered" evidence="1">
    <location>
        <begin position="96"/>
        <end position="128"/>
    </location>
</feature>
<name>A0A4Y2IRE9_ARAVE</name>
<feature type="compositionally biased region" description="Basic and acidic residues" evidence="1">
    <location>
        <begin position="115"/>
        <end position="124"/>
    </location>
</feature>
<proteinExistence type="predicted"/>
<evidence type="ECO:0000313" key="2">
    <source>
        <dbReference type="EMBL" id="GBM80337.1"/>
    </source>
</evidence>
<sequence length="275" mass="32517">MAEEDSDMDDAPMTEDDPNDSDYEQEKLTLKAKKIKRGSNGKWKLYYDNRCFKKEWIDLFPWVEEDPDDPKFAICRACNKKIKAHKGILDTHQKTKKHLKNLSGSDDIEDDDDDFPKKTERTMDPKAYNGTAAQPTVEQILSDDQFSFFTESPIDAAHQAITNLIDKLVEKYHENRVENLKVQNETLKQLNRARSHLFQSEDQRKLERRLVQEAQSREEEAIQMKFMQQEHELKINCMERERDGKLKAVEQQLMFARQEYERKVKLLDQQLQSMK</sequence>
<dbReference type="Proteomes" id="UP000499080">
    <property type="component" value="Unassembled WGS sequence"/>
</dbReference>
<gene>
    <name evidence="2" type="ORF">AVEN_132900_1</name>
</gene>
<feature type="region of interest" description="Disordered" evidence="1">
    <location>
        <begin position="1"/>
        <end position="25"/>
    </location>
</feature>
<dbReference type="AlphaFoldDB" id="A0A4Y2IRE9"/>
<dbReference type="EMBL" id="BGPR01002875">
    <property type="protein sequence ID" value="GBM80337.1"/>
    <property type="molecule type" value="Genomic_DNA"/>
</dbReference>
<evidence type="ECO:0000256" key="1">
    <source>
        <dbReference type="SAM" id="MobiDB-lite"/>
    </source>
</evidence>
<organism evidence="2 3">
    <name type="scientific">Araneus ventricosus</name>
    <name type="common">Orbweaver spider</name>
    <name type="synonym">Epeira ventricosa</name>
    <dbReference type="NCBI Taxonomy" id="182803"/>
    <lineage>
        <taxon>Eukaryota</taxon>
        <taxon>Metazoa</taxon>
        <taxon>Ecdysozoa</taxon>
        <taxon>Arthropoda</taxon>
        <taxon>Chelicerata</taxon>
        <taxon>Arachnida</taxon>
        <taxon>Araneae</taxon>
        <taxon>Araneomorphae</taxon>
        <taxon>Entelegynae</taxon>
        <taxon>Araneoidea</taxon>
        <taxon>Araneidae</taxon>
        <taxon>Araneus</taxon>
    </lineage>
</organism>
<protein>
    <submittedName>
        <fullName evidence="2">Uncharacterized protein</fullName>
    </submittedName>
</protein>